<protein>
    <submittedName>
        <fullName evidence="2">Uncharacterized protein</fullName>
    </submittedName>
</protein>
<accession>A0A6G0Z3T5</accession>
<sequence>MMRRSKVNIFQQFKKKNQEKQKKMTEKREFLRKTSFRLNRFFIWLIKNTTLSFPYIFLQVISRRYLKILPLRMIHTAPNILNEVKRMYWFYNDMCFFVFFFVFVFVSVYSITSRNNAPISNYGGGFLCKNEYPWCIIEVKS</sequence>
<dbReference type="AlphaFoldDB" id="A0A6G0Z3T5"/>
<proteinExistence type="predicted"/>
<keyword evidence="3" id="KW-1185">Reference proteome</keyword>
<reference evidence="2 3" key="1">
    <citation type="submission" date="2019-08" db="EMBL/GenBank/DDBJ databases">
        <title>Whole genome of Aphis craccivora.</title>
        <authorList>
            <person name="Voronova N.V."/>
            <person name="Shulinski R.S."/>
            <person name="Bandarenka Y.V."/>
            <person name="Zhorov D.G."/>
            <person name="Warner D."/>
        </authorList>
    </citation>
    <scope>NUCLEOTIDE SEQUENCE [LARGE SCALE GENOMIC DNA]</scope>
    <source>
        <strain evidence="2">180601</strain>
        <tissue evidence="2">Whole Body</tissue>
    </source>
</reference>
<evidence type="ECO:0000313" key="3">
    <source>
        <dbReference type="Proteomes" id="UP000478052"/>
    </source>
</evidence>
<keyword evidence="1" id="KW-0472">Membrane</keyword>
<name>A0A6G0Z3T5_APHCR</name>
<feature type="transmembrane region" description="Helical" evidence="1">
    <location>
        <begin position="88"/>
        <end position="111"/>
    </location>
</feature>
<organism evidence="2 3">
    <name type="scientific">Aphis craccivora</name>
    <name type="common">Cowpea aphid</name>
    <dbReference type="NCBI Taxonomy" id="307492"/>
    <lineage>
        <taxon>Eukaryota</taxon>
        <taxon>Metazoa</taxon>
        <taxon>Ecdysozoa</taxon>
        <taxon>Arthropoda</taxon>
        <taxon>Hexapoda</taxon>
        <taxon>Insecta</taxon>
        <taxon>Pterygota</taxon>
        <taxon>Neoptera</taxon>
        <taxon>Paraneoptera</taxon>
        <taxon>Hemiptera</taxon>
        <taxon>Sternorrhyncha</taxon>
        <taxon>Aphidomorpha</taxon>
        <taxon>Aphidoidea</taxon>
        <taxon>Aphididae</taxon>
        <taxon>Aphidini</taxon>
        <taxon>Aphis</taxon>
        <taxon>Aphis</taxon>
    </lineage>
</organism>
<evidence type="ECO:0000256" key="1">
    <source>
        <dbReference type="SAM" id="Phobius"/>
    </source>
</evidence>
<feature type="non-terminal residue" evidence="2">
    <location>
        <position position="141"/>
    </location>
</feature>
<dbReference type="EMBL" id="VUJU01001483">
    <property type="protein sequence ID" value="KAF0765106.1"/>
    <property type="molecule type" value="Genomic_DNA"/>
</dbReference>
<dbReference type="Proteomes" id="UP000478052">
    <property type="component" value="Unassembled WGS sequence"/>
</dbReference>
<feature type="transmembrane region" description="Helical" evidence="1">
    <location>
        <begin position="41"/>
        <end position="61"/>
    </location>
</feature>
<keyword evidence="1" id="KW-1133">Transmembrane helix</keyword>
<keyword evidence="1" id="KW-0812">Transmembrane</keyword>
<gene>
    <name evidence="2" type="ORF">FWK35_00011400</name>
</gene>
<evidence type="ECO:0000313" key="2">
    <source>
        <dbReference type="EMBL" id="KAF0765106.1"/>
    </source>
</evidence>
<comment type="caution">
    <text evidence="2">The sequence shown here is derived from an EMBL/GenBank/DDBJ whole genome shotgun (WGS) entry which is preliminary data.</text>
</comment>